<reference evidence="1 2" key="1">
    <citation type="submission" date="2012-07" db="EMBL/GenBank/DDBJ databases">
        <authorList>
            <person name="Durkin A.S."/>
            <person name="McCorrison J."/>
            <person name="Torralba M."/>
            <person name="Gillis M."/>
            <person name="Methe B."/>
            <person name="Sutton G."/>
            <person name="Nelson K.E."/>
        </authorList>
    </citation>
    <scope>NUCLEOTIDE SEQUENCE [LARGE SCALE GENOMIC DNA]</scope>
    <source>
        <strain evidence="1 2">OBRC8</strain>
    </source>
</reference>
<gene>
    <name evidence="1" type="ORF">HMPREF1143_1973</name>
</gene>
<accession>J6HEL1</accession>
<dbReference type="Proteomes" id="UP000005244">
    <property type="component" value="Unassembled WGS sequence"/>
</dbReference>
<sequence length="156" mass="17968">MADVNITKNEEFEDIQNEDVQDGSKMTLEDFLASHTVENLTEEIVLNERLKDFKFKIGSMTKDELEKYQKLCVIRDKKGNVLKQDSMKFSELVIVNHLLYPNFKSQEFLQKLGVNTPAQGLSKVLKVGEITALSDRIMKFNGFDEDFEDIRAKAKN</sequence>
<dbReference type="InterPro" id="IPR014986">
    <property type="entry name" value="XkdN-like"/>
</dbReference>
<organism evidence="1 2">
    <name type="scientific">Peptoanaerobacter stomatis</name>
    <dbReference type="NCBI Taxonomy" id="796937"/>
    <lineage>
        <taxon>Bacteria</taxon>
        <taxon>Bacillati</taxon>
        <taxon>Bacillota</taxon>
        <taxon>Clostridia</taxon>
        <taxon>Peptostreptococcales</taxon>
        <taxon>Filifactoraceae</taxon>
        <taxon>Peptoanaerobacter</taxon>
    </lineage>
</organism>
<dbReference type="RefSeq" id="WP_009531419.1">
    <property type="nucleotide sequence ID" value="NZ_ALNK01000028.1"/>
</dbReference>
<dbReference type="Gene3D" id="3.30.2220.30">
    <property type="match status" value="1"/>
</dbReference>
<dbReference type="InterPro" id="IPR038559">
    <property type="entry name" value="XkdN-like_sf"/>
</dbReference>
<comment type="caution">
    <text evidence="1">The sequence shown here is derived from an EMBL/GenBank/DDBJ whole genome shotgun (WGS) entry which is preliminary data.</text>
</comment>
<evidence type="ECO:0000313" key="2">
    <source>
        <dbReference type="Proteomes" id="UP000005244"/>
    </source>
</evidence>
<dbReference type="Pfam" id="PF08890">
    <property type="entry name" value="Phage_TAC_5"/>
    <property type="match status" value="1"/>
</dbReference>
<protein>
    <submittedName>
        <fullName evidence="1">Phage XkdN-like protein</fullName>
    </submittedName>
</protein>
<keyword evidence="2" id="KW-1185">Reference proteome</keyword>
<evidence type="ECO:0000313" key="1">
    <source>
        <dbReference type="EMBL" id="EJU21178.1"/>
    </source>
</evidence>
<proteinExistence type="predicted"/>
<dbReference type="AlphaFoldDB" id="J6HEL1"/>
<name>J6HEL1_9FIRM</name>
<dbReference type="EMBL" id="ALNK01000028">
    <property type="protein sequence ID" value="EJU21178.1"/>
    <property type="molecule type" value="Genomic_DNA"/>
</dbReference>